<evidence type="ECO:0000313" key="3">
    <source>
        <dbReference type="EMBL" id="SUX10653.1"/>
    </source>
</evidence>
<dbReference type="AlphaFoldDB" id="A0A381DIX0"/>
<name>A0A381DIX0_9BACT</name>
<evidence type="ECO:0000256" key="1">
    <source>
        <dbReference type="ARBA" id="ARBA00022679"/>
    </source>
</evidence>
<protein>
    <submittedName>
        <fullName evidence="3">Acetyltransferase</fullName>
        <ecNumber evidence="3">2.3.1.-</ecNumber>
        <ecNumber evidence="3">2.3.1.1</ecNumber>
    </submittedName>
</protein>
<dbReference type="STRING" id="32024.GCA_000788295_01271"/>
<dbReference type="GeneID" id="93091282"/>
<dbReference type="NCBIfam" id="NF005840">
    <property type="entry name" value="PRK07757.1"/>
    <property type="match status" value="1"/>
</dbReference>
<dbReference type="PROSITE" id="PS51186">
    <property type="entry name" value="GNAT"/>
    <property type="match status" value="1"/>
</dbReference>
<accession>A0A381DIX0</accession>
<dbReference type="EMBL" id="UFVD01000001">
    <property type="protein sequence ID" value="SUX10653.1"/>
    <property type="molecule type" value="Genomic_DNA"/>
</dbReference>
<organism evidence="3 4">
    <name type="scientific">Campylobacter sputorum subsp. sputorum</name>
    <dbReference type="NCBI Taxonomy" id="32024"/>
    <lineage>
        <taxon>Bacteria</taxon>
        <taxon>Pseudomonadati</taxon>
        <taxon>Campylobacterota</taxon>
        <taxon>Epsilonproteobacteria</taxon>
        <taxon>Campylobacterales</taxon>
        <taxon>Campylobacteraceae</taxon>
        <taxon>Campylobacter</taxon>
    </lineage>
</organism>
<dbReference type="GO" id="GO:0005737">
    <property type="term" value="C:cytoplasm"/>
    <property type="evidence" value="ECO:0007669"/>
    <property type="project" value="TreeGrafter"/>
</dbReference>
<reference evidence="3 4" key="1">
    <citation type="submission" date="2018-06" db="EMBL/GenBank/DDBJ databases">
        <authorList>
            <consortium name="Pathogen Informatics"/>
            <person name="Doyle S."/>
        </authorList>
    </citation>
    <scope>NUCLEOTIDE SEQUENCE [LARGE SCALE GENOMIC DNA]</scope>
    <source>
        <strain evidence="3 4">NCTC12475</strain>
    </source>
</reference>
<keyword evidence="1 3" id="KW-0808">Transferase</keyword>
<dbReference type="EC" id="2.3.1.1" evidence="3"/>
<gene>
    <name evidence="3" type="primary">argA</name>
    <name evidence="3" type="ORF">NCTC12475_00851</name>
</gene>
<evidence type="ECO:0000313" key="4">
    <source>
        <dbReference type="Proteomes" id="UP000254920"/>
    </source>
</evidence>
<keyword evidence="2 3" id="KW-0012">Acyltransferase</keyword>
<dbReference type="SUPFAM" id="SSF55729">
    <property type="entry name" value="Acyl-CoA N-acyltransferases (Nat)"/>
    <property type="match status" value="1"/>
</dbReference>
<dbReference type="Proteomes" id="UP000254920">
    <property type="component" value="Unassembled WGS sequence"/>
</dbReference>
<dbReference type="Pfam" id="PF00583">
    <property type="entry name" value="Acetyltransf_1"/>
    <property type="match status" value="1"/>
</dbReference>
<evidence type="ECO:0000256" key="2">
    <source>
        <dbReference type="ARBA" id="ARBA00023315"/>
    </source>
</evidence>
<dbReference type="Gene3D" id="3.40.630.30">
    <property type="match status" value="1"/>
</dbReference>
<dbReference type="InterPro" id="IPR000182">
    <property type="entry name" value="GNAT_dom"/>
</dbReference>
<dbReference type="CDD" id="cd04301">
    <property type="entry name" value="NAT_SF"/>
    <property type="match status" value="1"/>
</dbReference>
<dbReference type="OrthoDB" id="9793138at2"/>
<dbReference type="GO" id="GO:0008080">
    <property type="term" value="F:N-acetyltransferase activity"/>
    <property type="evidence" value="ECO:0007669"/>
    <property type="project" value="InterPro"/>
</dbReference>
<dbReference type="InterPro" id="IPR016181">
    <property type="entry name" value="Acyl_CoA_acyltransferase"/>
</dbReference>
<sequence>MIFYKKALLKDISSMQDLVKIEVEKGIILPRNKDEVATNIRSYTLCFEDDTLAGYGALHIHSDFLAEVRSLVVSKDYRNRGVGSEIVKKLLAEAKFYGVKNVMTLTYRDKFFINLGFKIIDKSEIPMQKIWADCIKCKHFPICDEIALIYQI</sequence>
<dbReference type="RefSeq" id="WP_089183039.1">
    <property type="nucleotide sequence ID" value="NZ_CP043427.1"/>
</dbReference>
<dbReference type="InterPro" id="IPR045039">
    <property type="entry name" value="NSI-like"/>
</dbReference>
<dbReference type="PANTHER" id="PTHR43626">
    <property type="entry name" value="ACYL-COA N-ACYLTRANSFERASE"/>
    <property type="match status" value="1"/>
</dbReference>
<proteinExistence type="predicted"/>
<dbReference type="EC" id="2.3.1.-" evidence="3"/>
<keyword evidence="4" id="KW-1185">Reference proteome</keyword>
<dbReference type="PANTHER" id="PTHR43626:SF4">
    <property type="entry name" value="GCN5-RELATED N-ACETYLTRANSFERASE 2, CHLOROPLASTIC"/>
    <property type="match status" value="1"/>
</dbReference>